<dbReference type="EMBL" id="JAAEHK010000035">
    <property type="protein sequence ID" value="NDL72134.1"/>
    <property type="molecule type" value="Genomic_DNA"/>
</dbReference>
<dbReference type="Proteomes" id="UP000480312">
    <property type="component" value="Unassembled WGS sequence"/>
</dbReference>
<feature type="signal peptide" evidence="7">
    <location>
        <begin position="1"/>
        <end position="34"/>
    </location>
</feature>
<protein>
    <recommendedName>
        <fullName evidence="3 7">Flagella basal body P-ring formation protein FlgA</fullName>
    </recommendedName>
</protein>
<dbReference type="PANTHER" id="PTHR36307">
    <property type="entry name" value="FLAGELLA BASAL BODY P-RING FORMATION PROTEIN FLGA"/>
    <property type="match status" value="1"/>
</dbReference>
<comment type="caution">
    <text evidence="9">The sequence shown here is derived from an EMBL/GenBank/DDBJ whole genome shotgun (WGS) entry which is preliminary data.</text>
</comment>
<comment type="subcellular location">
    <subcellularLocation>
        <location evidence="1 7">Periplasm</location>
    </subcellularLocation>
</comment>
<evidence type="ECO:0000256" key="7">
    <source>
        <dbReference type="RuleBase" id="RU362063"/>
    </source>
</evidence>
<dbReference type="RefSeq" id="WP_162219973.1">
    <property type="nucleotide sequence ID" value="NZ_JAAEHK010000035.1"/>
</dbReference>
<evidence type="ECO:0000256" key="6">
    <source>
        <dbReference type="ARBA" id="ARBA00025643"/>
    </source>
</evidence>
<evidence type="ECO:0000313" key="9">
    <source>
        <dbReference type="EMBL" id="NDL72134.1"/>
    </source>
</evidence>
<evidence type="ECO:0000259" key="8">
    <source>
        <dbReference type="SMART" id="SM00858"/>
    </source>
</evidence>
<dbReference type="NCBIfam" id="TIGR03170">
    <property type="entry name" value="flgA_cterm"/>
    <property type="match status" value="1"/>
</dbReference>
<comment type="function">
    <text evidence="6 7">Involved in the assembly process of the P-ring formation. It may associate with FlgF on the rod constituting a structure essential for the P-ring assembly or may act as a modulator protein for the P-ring assembly.</text>
</comment>
<gene>
    <name evidence="9" type="primary">flgA</name>
    <name evidence="9" type="ORF">GPL32_16630</name>
</gene>
<dbReference type="PANTHER" id="PTHR36307:SF1">
    <property type="entry name" value="FLAGELLA BASAL BODY P-RING FORMATION PROTEIN FLGA"/>
    <property type="match status" value="1"/>
</dbReference>
<evidence type="ECO:0000256" key="1">
    <source>
        <dbReference type="ARBA" id="ARBA00004418"/>
    </source>
</evidence>
<evidence type="ECO:0000256" key="5">
    <source>
        <dbReference type="ARBA" id="ARBA00022764"/>
    </source>
</evidence>
<comment type="similarity">
    <text evidence="2 7">Belongs to the FlgA family.</text>
</comment>
<dbReference type="CDD" id="cd11614">
    <property type="entry name" value="SAF_CpaB_FlgA_like"/>
    <property type="match status" value="1"/>
</dbReference>
<dbReference type="OrthoDB" id="6236246at2"/>
<dbReference type="Pfam" id="PF13144">
    <property type="entry name" value="ChapFlgA"/>
    <property type="match status" value="1"/>
</dbReference>
<evidence type="ECO:0000256" key="4">
    <source>
        <dbReference type="ARBA" id="ARBA00022729"/>
    </source>
</evidence>
<name>A0A7C9P6L5_9GAMM</name>
<dbReference type="Gene3D" id="3.90.1210.10">
    <property type="entry name" value="Antifreeze-like/N-acetylneuraminic acid synthase C-terminal domain"/>
    <property type="match status" value="1"/>
</dbReference>
<dbReference type="Gene3D" id="2.30.30.760">
    <property type="match status" value="1"/>
</dbReference>
<evidence type="ECO:0000313" key="10">
    <source>
        <dbReference type="Proteomes" id="UP000480312"/>
    </source>
</evidence>
<dbReference type="GO" id="GO:0044780">
    <property type="term" value="P:bacterial-type flagellum assembly"/>
    <property type="evidence" value="ECO:0007669"/>
    <property type="project" value="InterPro"/>
</dbReference>
<evidence type="ECO:0000256" key="2">
    <source>
        <dbReference type="ARBA" id="ARBA00010474"/>
    </source>
</evidence>
<dbReference type="InterPro" id="IPR013974">
    <property type="entry name" value="SAF"/>
</dbReference>
<organism evidence="9 10">
    <name type="scientific">Vreelandella alkaliphila</name>
    <dbReference type="NCBI Taxonomy" id="272774"/>
    <lineage>
        <taxon>Bacteria</taxon>
        <taxon>Pseudomonadati</taxon>
        <taxon>Pseudomonadota</taxon>
        <taxon>Gammaproteobacteria</taxon>
        <taxon>Oceanospirillales</taxon>
        <taxon>Halomonadaceae</taxon>
        <taxon>Vreelandella</taxon>
    </lineage>
</organism>
<keyword evidence="5 7" id="KW-0574">Periplasm</keyword>
<proteinExistence type="inferred from homology"/>
<dbReference type="SMART" id="SM00858">
    <property type="entry name" value="SAF"/>
    <property type="match status" value="1"/>
</dbReference>
<feature type="chain" id="PRO_5029034280" description="Flagella basal body P-ring formation protein FlgA" evidence="7">
    <location>
        <begin position="35"/>
        <end position="238"/>
    </location>
</feature>
<accession>A0A7C9P6L5</accession>
<reference evidence="9 10" key="1">
    <citation type="submission" date="2020-01" db="EMBL/GenBank/DDBJ databases">
        <title>Whole genome sequencing of Halomonas alkaliphila strain LS44.</title>
        <authorList>
            <person name="Kumar S."/>
            <person name="Paul D."/>
            <person name="Shouche Y."/>
            <person name="Suryavanshi M.V."/>
        </authorList>
    </citation>
    <scope>NUCLEOTIDE SEQUENCE [LARGE SCALE GENOMIC DNA]</scope>
    <source>
        <strain evidence="9 10">LS44</strain>
    </source>
</reference>
<sequence length="238" mass="26184">MSYQLRPALRRIATLKQLLRLSLISLAFSLPAQASDQVLMDTVQQFLYQETQALGQEVMIDISPPSPHLPACVAPEPFFPNARQSLLGRVSVGVRCGEASRQVRYMQAQIDIIGNYVVAGQDIDRGTLITREMLSQREGNLGDLTAQAITQQDDIIGMVAQRNIRGGNTFQAHDLKAPQVVKRGQRVTVIAQGTGFRVSREGEALADGAQGERIRVRFDTRELVTARVVGQGTLVIDF</sequence>
<keyword evidence="7" id="KW-1005">Bacterial flagellum biogenesis</keyword>
<feature type="domain" description="SAF" evidence="8">
    <location>
        <begin position="114"/>
        <end position="176"/>
    </location>
</feature>
<dbReference type="InterPro" id="IPR041231">
    <property type="entry name" value="FlgA_N"/>
</dbReference>
<keyword evidence="9" id="KW-0282">Flagellum</keyword>
<evidence type="ECO:0000256" key="3">
    <source>
        <dbReference type="ARBA" id="ARBA00014754"/>
    </source>
</evidence>
<keyword evidence="9" id="KW-0966">Cell projection</keyword>
<keyword evidence="4 7" id="KW-0732">Signal</keyword>
<dbReference type="Pfam" id="PF17656">
    <property type="entry name" value="ChapFlgA_N"/>
    <property type="match status" value="1"/>
</dbReference>
<dbReference type="InterPro" id="IPR017585">
    <property type="entry name" value="SAF_FlgA"/>
</dbReference>
<keyword evidence="9" id="KW-0969">Cilium</keyword>
<dbReference type="AlphaFoldDB" id="A0A7C9P6L5"/>
<dbReference type="GO" id="GO:0042597">
    <property type="term" value="C:periplasmic space"/>
    <property type="evidence" value="ECO:0007669"/>
    <property type="project" value="UniProtKB-SubCell"/>
</dbReference>
<dbReference type="InterPro" id="IPR039246">
    <property type="entry name" value="Flagellar_FlgA"/>
</dbReference>